<dbReference type="InterPro" id="IPR048631">
    <property type="entry name" value="SecD_1st"/>
</dbReference>
<dbReference type="InterPro" id="IPR022646">
    <property type="entry name" value="SecD/SecF_CS"/>
</dbReference>
<reference evidence="13 14" key="1">
    <citation type="journal article" date="2016" name="Nat. Commun.">
        <title>Thousands of microbial genomes shed light on interconnected biogeochemical processes in an aquifer system.</title>
        <authorList>
            <person name="Anantharaman K."/>
            <person name="Brown C.T."/>
            <person name="Hug L.A."/>
            <person name="Sharon I."/>
            <person name="Castelle C.J."/>
            <person name="Probst A.J."/>
            <person name="Thomas B.C."/>
            <person name="Singh A."/>
            <person name="Wilkins M.J."/>
            <person name="Karaoz U."/>
            <person name="Brodie E.L."/>
            <person name="Williams K.H."/>
            <person name="Hubbard S.S."/>
            <person name="Banfield J.F."/>
        </authorList>
    </citation>
    <scope>NUCLEOTIDE SEQUENCE [LARGE SCALE GENOMIC DNA]</scope>
</reference>
<dbReference type="InterPro" id="IPR005791">
    <property type="entry name" value="SecD"/>
</dbReference>
<keyword evidence="7 9" id="KW-0811">Translocation</keyword>
<dbReference type="Pfam" id="PF21760">
    <property type="entry name" value="SecD_1st"/>
    <property type="match status" value="1"/>
</dbReference>
<keyword evidence="3 9" id="KW-1003">Cell membrane</keyword>
<feature type="transmembrane region" description="Helical" evidence="9">
    <location>
        <begin position="318"/>
        <end position="338"/>
    </location>
</feature>
<dbReference type="GO" id="GO:0005886">
    <property type="term" value="C:plasma membrane"/>
    <property type="evidence" value="ECO:0007669"/>
    <property type="project" value="UniProtKB-SubCell"/>
</dbReference>
<feature type="domain" description="Protein export membrane protein SecD/SecF C-terminal" evidence="10">
    <location>
        <begin position="275"/>
        <end position="443"/>
    </location>
</feature>
<evidence type="ECO:0000259" key="10">
    <source>
        <dbReference type="Pfam" id="PF02355"/>
    </source>
</evidence>
<dbReference type="GO" id="GO:0006605">
    <property type="term" value="P:protein targeting"/>
    <property type="evidence" value="ECO:0007669"/>
    <property type="project" value="UniProtKB-UniRule"/>
</dbReference>
<dbReference type="Gene3D" id="3.30.70.3400">
    <property type="match status" value="1"/>
</dbReference>
<evidence type="ECO:0000256" key="2">
    <source>
        <dbReference type="ARBA" id="ARBA00022448"/>
    </source>
</evidence>
<dbReference type="Pfam" id="PF07549">
    <property type="entry name" value="Sec_GG"/>
    <property type="match status" value="1"/>
</dbReference>
<dbReference type="Proteomes" id="UP000177811">
    <property type="component" value="Unassembled WGS sequence"/>
</dbReference>
<accession>A0A1G2KSF1</accession>
<evidence type="ECO:0000256" key="7">
    <source>
        <dbReference type="ARBA" id="ARBA00023010"/>
    </source>
</evidence>
<dbReference type="Pfam" id="PF02355">
    <property type="entry name" value="SecD_SecF_C"/>
    <property type="match status" value="1"/>
</dbReference>
<feature type="transmembrane region" description="Helical" evidence="9">
    <location>
        <begin position="398"/>
        <end position="418"/>
    </location>
</feature>
<feature type="domain" description="SecDF P1 head subdomain" evidence="12">
    <location>
        <begin position="176"/>
        <end position="272"/>
    </location>
</feature>
<dbReference type="SUPFAM" id="SSF82866">
    <property type="entry name" value="Multidrug efflux transporter AcrB transmembrane domain"/>
    <property type="match status" value="1"/>
</dbReference>
<feature type="transmembrane region" description="Helical" evidence="9">
    <location>
        <begin position="344"/>
        <end position="365"/>
    </location>
</feature>
<dbReference type="InterPro" id="IPR048634">
    <property type="entry name" value="SecD_SecF_C"/>
</dbReference>
<dbReference type="AlphaFoldDB" id="A0A1G2KSF1"/>
<dbReference type="EMBL" id="MHQL01000038">
    <property type="protein sequence ID" value="OHA02367.1"/>
    <property type="molecule type" value="Genomic_DNA"/>
</dbReference>
<evidence type="ECO:0000259" key="11">
    <source>
        <dbReference type="Pfam" id="PF21760"/>
    </source>
</evidence>
<organism evidence="13 14">
    <name type="scientific">Candidatus Sungbacteria bacterium RIFCSPHIGHO2_02_FULL_51_29</name>
    <dbReference type="NCBI Taxonomy" id="1802273"/>
    <lineage>
        <taxon>Bacteria</taxon>
        <taxon>Candidatus Sungiibacteriota</taxon>
    </lineage>
</organism>
<dbReference type="InterPro" id="IPR022813">
    <property type="entry name" value="SecD/SecF_arch_bac"/>
</dbReference>
<dbReference type="Gene3D" id="3.30.1360.200">
    <property type="match status" value="1"/>
</dbReference>
<dbReference type="GO" id="GO:0015450">
    <property type="term" value="F:protein-transporting ATPase activity"/>
    <property type="evidence" value="ECO:0007669"/>
    <property type="project" value="InterPro"/>
</dbReference>
<evidence type="ECO:0000259" key="12">
    <source>
        <dbReference type="Pfam" id="PF22599"/>
    </source>
</evidence>
<evidence type="ECO:0000256" key="4">
    <source>
        <dbReference type="ARBA" id="ARBA00022692"/>
    </source>
</evidence>
<comment type="caution">
    <text evidence="13">The sequence shown here is derived from an EMBL/GenBank/DDBJ whole genome shotgun (WGS) entry which is preliminary data.</text>
</comment>
<feature type="domain" description="Protein translocase subunit SecDF P1" evidence="11">
    <location>
        <begin position="89"/>
        <end position="149"/>
    </location>
</feature>
<evidence type="ECO:0000256" key="1">
    <source>
        <dbReference type="ARBA" id="ARBA00004651"/>
    </source>
</evidence>
<keyword evidence="6 9" id="KW-1133">Transmembrane helix</keyword>
<dbReference type="PANTHER" id="PTHR30081">
    <property type="entry name" value="PROTEIN-EXPORT MEMBRANE PROTEIN SEC"/>
    <property type="match status" value="1"/>
</dbReference>
<dbReference type="NCBIfam" id="TIGR01129">
    <property type="entry name" value="secD"/>
    <property type="match status" value="1"/>
</dbReference>
<evidence type="ECO:0000256" key="8">
    <source>
        <dbReference type="ARBA" id="ARBA00023136"/>
    </source>
</evidence>
<dbReference type="GO" id="GO:0043952">
    <property type="term" value="P:protein transport by the Sec complex"/>
    <property type="evidence" value="ECO:0007669"/>
    <property type="project" value="UniProtKB-UniRule"/>
</dbReference>
<sequence>MNEGTTKRFLSAGLLFCALLLGMFDAPAYWNRLVDSVSARTAIEDIMMFRLDGAFSRPFRLGLDLVGGTHLVYRADMSRIGSGEYQDAMQALRDVIERRVNLFGVTEPVVQVETSGQEYRLIVELAGIKDVGAAIRLIGETPLLEFKEPAPGVTAEHVYTTLSAGDLATLDQLLATTPLNGKFLSRATLQFDPTTNAPMIGLQFNSDGSALFEALTEKNIGNPLVIYLDGAPISAPRVNEKISGGEAQITGQFTPEEARTLVGRLNSGALPVPISLLSQQTVEASLGRDSLIKSLDAGLYGFLAVIIFMIAWYRLPGLISVVALLMYAALTLAVFKLIPVTLSAAGIAGFILSLGMAVDANILIFERLKEEMLKGKDLEEAMREGFDRAWTSIRDSNISSLISASILYWFGTSIVQGFALTLGLGVIISMFSAITVTRTFLLAAMSKRLARFRTLFLSGFAR</sequence>
<dbReference type="FunFam" id="1.20.1640.10:FF:000004">
    <property type="entry name" value="Protein translocase subunit SecD"/>
    <property type="match status" value="1"/>
</dbReference>
<evidence type="ECO:0000256" key="6">
    <source>
        <dbReference type="ARBA" id="ARBA00022989"/>
    </source>
</evidence>
<comment type="similarity">
    <text evidence="9">Belongs to the SecD/SecF family. SecD subfamily.</text>
</comment>
<comment type="caution">
    <text evidence="9">Lacks conserved residue(s) required for the propagation of feature annotation.</text>
</comment>
<evidence type="ECO:0000313" key="14">
    <source>
        <dbReference type="Proteomes" id="UP000177811"/>
    </source>
</evidence>
<keyword evidence="5 9" id="KW-0653">Protein transport</keyword>
<dbReference type="InterPro" id="IPR055344">
    <property type="entry name" value="SecD_SecF_C_bact"/>
</dbReference>
<feature type="transmembrane region" description="Helical" evidence="9">
    <location>
        <begin position="297"/>
        <end position="313"/>
    </location>
</feature>
<dbReference type="NCBIfam" id="TIGR00916">
    <property type="entry name" value="2A0604s01"/>
    <property type="match status" value="1"/>
</dbReference>
<evidence type="ECO:0000256" key="9">
    <source>
        <dbReference type="HAMAP-Rule" id="MF_01463"/>
    </source>
</evidence>
<feature type="transmembrane region" description="Helical" evidence="9">
    <location>
        <begin position="424"/>
        <end position="444"/>
    </location>
</feature>
<evidence type="ECO:0000256" key="5">
    <source>
        <dbReference type="ARBA" id="ARBA00022927"/>
    </source>
</evidence>
<evidence type="ECO:0000256" key="3">
    <source>
        <dbReference type="ARBA" id="ARBA00022475"/>
    </source>
</evidence>
<keyword evidence="8 9" id="KW-0472">Membrane</keyword>
<comment type="function">
    <text evidence="9">Part of the Sec protein translocase complex. Interacts with the SecYEG preprotein conducting channel. SecDF uses the proton motive force (PMF) to complete protein translocation after the ATP-dependent function of SecA.</text>
</comment>
<keyword evidence="4 9" id="KW-0812">Transmembrane</keyword>
<gene>
    <name evidence="9" type="primary">secD</name>
    <name evidence="13" type="ORF">A3C16_01135</name>
</gene>
<dbReference type="GO" id="GO:0065002">
    <property type="term" value="P:intracellular protein transmembrane transport"/>
    <property type="evidence" value="ECO:0007669"/>
    <property type="project" value="UniProtKB-UniRule"/>
</dbReference>
<dbReference type="Pfam" id="PF22599">
    <property type="entry name" value="SecDF_P1_head"/>
    <property type="match status" value="1"/>
</dbReference>
<dbReference type="PANTHER" id="PTHR30081:SF1">
    <property type="entry name" value="PROTEIN TRANSLOCASE SUBUNIT SECD"/>
    <property type="match status" value="1"/>
</dbReference>
<evidence type="ECO:0000313" key="13">
    <source>
        <dbReference type="EMBL" id="OHA02367.1"/>
    </source>
</evidence>
<dbReference type="InterPro" id="IPR054384">
    <property type="entry name" value="SecDF_P1_head"/>
</dbReference>
<name>A0A1G2KSF1_9BACT</name>
<proteinExistence type="inferred from homology"/>
<comment type="subunit">
    <text evidence="9">Forms a complex with SecF. Part of the essential Sec protein translocation apparatus which comprises SecA, SecYEG and auxiliary proteins SecDF. Other proteins may also be involved.</text>
</comment>
<protein>
    <recommendedName>
        <fullName evidence="9">Protein translocase subunit SecD</fullName>
    </recommendedName>
</protein>
<keyword evidence="2 9" id="KW-0813">Transport</keyword>
<comment type="subcellular location">
    <subcellularLocation>
        <location evidence="1 9">Cell membrane</location>
        <topology evidence="1 9">Multi-pass membrane protein</topology>
    </subcellularLocation>
</comment>
<dbReference type="Gene3D" id="1.20.1640.10">
    <property type="entry name" value="Multidrug efflux transporter AcrB transmembrane domain"/>
    <property type="match status" value="1"/>
</dbReference>
<dbReference type="HAMAP" id="MF_01463_B">
    <property type="entry name" value="SecD_B"/>
    <property type="match status" value="1"/>
</dbReference>